<sequence length="401" mass="44399">MDKSRRFVMSGFNLVVPSKIIFGEGKIHTLNKYILEYGDNILFLCGKTSLKASGMYDKIIENFESDNISYEIHSIKEEPSVEIIDNLASEYRNKRVDAIVSIGGGSVIDTGKALSSMLKEDGSIKDFLEGVGTRTPSGKKVPFIAVPTTSGTGSEATKNAVIKGMDGEVRFKKSIRHDNLMPDVALVDPVLTLNCPKNVTMQSGIDAFCQLLEAYICTNSNTFTDMLAEKGLKRMCESLLSAYNNGEDLDARNDVAYASLLSGICMANAELTTIHGFAGVIGGFYDNIPHGAICASLLHGATVVNIQKIKDFEPNNPAAYKYAKIGAFLMDANYSPDRHEVFFRAVVDTLKSWNEEMNIPRLSDFSIEEDDFWKILEEAKQRYNPVKLSNSEMEKILEYSY</sequence>
<evidence type="ECO:0000256" key="2">
    <source>
        <dbReference type="ARBA" id="ARBA00023002"/>
    </source>
</evidence>
<accession>A0A3E3DUZ4</accession>
<dbReference type="AlphaFoldDB" id="A0A3E3DUZ4"/>
<proteinExistence type="inferred from homology"/>
<dbReference type="Pfam" id="PF00465">
    <property type="entry name" value="Fe-ADH"/>
    <property type="match status" value="1"/>
</dbReference>
<reference evidence="5 6" key="1">
    <citation type="submission" date="2018-08" db="EMBL/GenBank/DDBJ databases">
        <title>A genome reference for cultivated species of the human gut microbiota.</title>
        <authorList>
            <person name="Zou Y."/>
            <person name="Xue W."/>
            <person name="Luo G."/>
        </authorList>
    </citation>
    <scope>NUCLEOTIDE SEQUENCE [LARGE SCALE GENOMIC DNA]</scope>
    <source>
        <strain evidence="5 6">AM25-6</strain>
    </source>
</reference>
<dbReference type="PANTHER" id="PTHR11496">
    <property type="entry name" value="ALCOHOL DEHYDROGENASE"/>
    <property type="match status" value="1"/>
</dbReference>
<dbReference type="InterPro" id="IPR001670">
    <property type="entry name" value="ADH_Fe/GldA"/>
</dbReference>
<dbReference type="InterPro" id="IPR056798">
    <property type="entry name" value="ADH_Fe_C"/>
</dbReference>
<gene>
    <name evidence="5" type="ORF">DW687_11250</name>
</gene>
<dbReference type="SUPFAM" id="SSF56796">
    <property type="entry name" value="Dehydroquinate synthase-like"/>
    <property type="match status" value="1"/>
</dbReference>
<comment type="caution">
    <text evidence="5">The sequence shown here is derived from an EMBL/GenBank/DDBJ whole genome shotgun (WGS) entry which is preliminary data.</text>
</comment>
<evidence type="ECO:0000256" key="1">
    <source>
        <dbReference type="ARBA" id="ARBA00007358"/>
    </source>
</evidence>
<comment type="similarity">
    <text evidence="1">Belongs to the iron-containing alcohol dehydrogenase family.</text>
</comment>
<evidence type="ECO:0000259" key="3">
    <source>
        <dbReference type="Pfam" id="PF00465"/>
    </source>
</evidence>
<dbReference type="InterPro" id="IPR039697">
    <property type="entry name" value="Alcohol_dehydrogenase_Fe"/>
</dbReference>
<dbReference type="Proteomes" id="UP000261212">
    <property type="component" value="Unassembled WGS sequence"/>
</dbReference>
<dbReference type="Gene3D" id="1.20.1090.10">
    <property type="entry name" value="Dehydroquinate synthase-like - alpha domain"/>
    <property type="match status" value="1"/>
</dbReference>
<protein>
    <submittedName>
        <fullName evidence="5">Iron-containing alcohol dehydrogenase</fullName>
    </submittedName>
</protein>
<dbReference type="GO" id="GO:0046872">
    <property type="term" value="F:metal ion binding"/>
    <property type="evidence" value="ECO:0007669"/>
    <property type="project" value="InterPro"/>
</dbReference>
<dbReference type="Gene3D" id="3.40.50.1970">
    <property type="match status" value="1"/>
</dbReference>
<dbReference type="PANTHER" id="PTHR11496:SF102">
    <property type="entry name" value="ALCOHOL DEHYDROGENASE 4"/>
    <property type="match status" value="1"/>
</dbReference>
<dbReference type="FunFam" id="3.40.50.1970:FF:000003">
    <property type="entry name" value="Alcohol dehydrogenase, iron-containing"/>
    <property type="match status" value="1"/>
</dbReference>
<keyword evidence="2" id="KW-0560">Oxidoreductase</keyword>
<dbReference type="Pfam" id="PF25137">
    <property type="entry name" value="ADH_Fe_C"/>
    <property type="match status" value="1"/>
</dbReference>
<name>A0A3E3DUZ4_9FIRM</name>
<feature type="domain" description="Alcohol dehydrogenase iron-type/glycerol dehydrogenase GldA" evidence="3">
    <location>
        <begin position="17"/>
        <end position="189"/>
    </location>
</feature>
<organism evidence="5 6">
    <name type="scientific">Anaerofustis stercorihominis</name>
    <dbReference type="NCBI Taxonomy" id="214853"/>
    <lineage>
        <taxon>Bacteria</taxon>
        <taxon>Bacillati</taxon>
        <taxon>Bacillota</taxon>
        <taxon>Clostridia</taxon>
        <taxon>Eubacteriales</taxon>
        <taxon>Eubacteriaceae</taxon>
        <taxon>Anaerofustis</taxon>
    </lineage>
</organism>
<evidence type="ECO:0000259" key="4">
    <source>
        <dbReference type="Pfam" id="PF25137"/>
    </source>
</evidence>
<dbReference type="EMBL" id="QUSM01000008">
    <property type="protein sequence ID" value="RGD73033.1"/>
    <property type="molecule type" value="Genomic_DNA"/>
</dbReference>
<evidence type="ECO:0000313" key="6">
    <source>
        <dbReference type="Proteomes" id="UP000261212"/>
    </source>
</evidence>
<feature type="domain" description="Fe-containing alcohol dehydrogenase-like C-terminal" evidence="4">
    <location>
        <begin position="200"/>
        <end position="400"/>
    </location>
</feature>
<evidence type="ECO:0000313" key="5">
    <source>
        <dbReference type="EMBL" id="RGD73033.1"/>
    </source>
</evidence>
<dbReference type="GO" id="GO:0004022">
    <property type="term" value="F:alcohol dehydrogenase (NAD+) activity"/>
    <property type="evidence" value="ECO:0007669"/>
    <property type="project" value="UniProtKB-ARBA"/>
</dbReference>
<dbReference type="CDD" id="cd08183">
    <property type="entry name" value="Fe-ADH-like"/>
    <property type="match status" value="1"/>
</dbReference>